<reference evidence="11 12" key="1">
    <citation type="submission" date="2020-08" db="EMBL/GenBank/DDBJ databases">
        <title>Genomic Encyclopedia of Type Strains, Phase IV (KMG-V): Genome sequencing to study the core and pangenomes of soil and plant-associated prokaryotes.</title>
        <authorList>
            <person name="Whitman W."/>
        </authorList>
    </citation>
    <scope>NUCLEOTIDE SEQUENCE [LARGE SCALE GENOMIC DNA]</scope>
    <source>
        <strain evidence="11 12">SEMIA 4064</strain>
    </source>
</reference>
<sequence length="396" mass="43223">MDSARFQIDRADVPCGLRERDEPLSASCEQERAIQPSPELAVIIPTLNEAGNIGTLMDRLRQALAGISWEVVFVDDDSKDGTIDFIRRLALRDHRICGIRRIGRRGLAGACMEGILSSSAPIVAVMDADLQHDERRLAEMLAILKSGEADLVVATRFDDGGGANGGLSRIRHLGSRLAIRLAQILLGVVLTDPMSGFFMTRREIVERVAPRLSQHGFKILLDIVASSPAAIRTEEVPFTFPPRLHGESKLDASVVTEYLGLVVAKASGDLISARFLLFGLVGFCGVIVHLTVLYLLLRQELSFVVAQTGAMLGAMLFNFTLNNALTYRDRRRRGWRFVTGLILFASLCSVGVIAGVGVSAALYQDSPQWWLDGIAGALVGALWNYVTNSAITWRAH</sequence>
<gene>
    <name evidence="11" type="ORF">GGD50_005906</name>
</gene>
<dbReference type="Proteomes" id="UP000549882">
    <property type="component" value="Unassembled WGS sequence"/>
</dbReference>
<dbReference type="Gene3D" id="3.90.550.10">
    <property type="entry name" value="Spore Coat Polysaccharide Biosynthesis Protein SpsA, Chain A"/>
    <property type="match status" value="1"/>
</dbReference>
<dbReference type="Pfam" id="PF00535">
    <property type="entry name" value="Glycos_transf_2"/>
    <property type="match status" value="1"/>
</dbReference>
<dbReference type="GO" id="GO:0016020">
    <property type="term" value="C:membrane"/>
    <property type="evidence" value="ECO:0007669"/>
    <property type="project" value="UniProtKB-SubCell"/>
</dbReference>
<evidence type="ECO:0000256" key="7">
    <source>
        <dbReference type="ARBA" id="ARBA00023136"/>
    </source>
</evidence>
<feature type="domain" description="Glycosyltransferase 2-like" evidence="9">
    <location>
        <begin position="42"/>
        <end position="207"/>
    </location>
</feature>
<dbReference type="InterPro" id="IPR029044">
    <property type="entry name" value="Nucleotide-diphossugar_trans"/>
</dbReference>
<keyword evidence="7 8" id="KW-0472">Membrane</keyword>
<proteinExistence type="inferred from homology"/>
<dbReference type="GO" id="GO:0000271">
    <property type="term" value="P:polysaccharide biosynthetic process"/>
    <property type="evidence" value="ECO:0007669"/>
    <property type="project" value="InterPro"/>
</dbReference>
<evidence type="ECO:0000256" key="5">
    <source>
        <dbReference type="ARBA" id="ARBA00022692"/>
    </source>
</evidence>
<keyword evidence="12" id="KW-1185">Reference proteome</keyword>
<organism evidence="11 12">
    <name type="scientific">Rhizobium paranaense</name>
    <dbReference type="NCBI Taxonomy" id="1650438"/>
    <lineage>
        <taxon>Bacteria</taxon>
        <taxon>Pseudomonadati</taxon>
        <taxon>Pseudomonadota</taxon>
        <taxon>Alphaproteobacteria</taxon>
        <taxon>Hyphomicrobiales</taxon>
        <taxon>Rhizobiaceae</taxon>
        <taxon>Rhizobium/Agrobacterium group</taxon>
        <taxon>Rhizobium</taxon>
    </lineage>
</organism>
<dbReference type="PANTHER" id="PTHR43398:SF1">
    <property type="entry name" value="DOLICHOL-PHOSPHATE MANNOSYLTRANSFERASE SUBUNIT 1"/>
    <property type="match status" value="1"/>
</dbReference>
<accession>A0A7W8XXK9</accession>
<dbReference type="GO" id="GO:0004582">
    <property type="term" value="F:dolichyl-phosphate beta-D-mannosyltransferase activity"/>
    <property type="evidence" value="ECO:0007669"/>
    <property type="project" value="UniProtKB-EC"/>
</dbReference>
<name>A0A7W8XXK9_9HYPH</name>
<keyword evidence="3 11" id="KW-0328">Glycosyltransferase</keyword>
<dbReference type="PANTHER" id="PTHR43398">
    <property type="entry name" value="DOLICHOL-PHOSPHATE MANNOSYLTRANSFERASE SUBUNIT 1"/>
    <property type="match status" value="1"/>
</dbReference>
<dbReference type="InterPro" id="IPR039528">
    <property type="entry name" value="DPM1-like"/>
</dbReference>
<dbReference type="EC" id="2.4.1.83" evidence="11"/>
<feature type="transmembrane region" description="Helical" evidence="8">
    <location>
        <begin position="369"/>
        <end position="386"/>
    </location>
</feature>
<evidence type="ECO:0000256" key="2">
    <source>
        <dbReference type="ARBA" id="ARBA00006739"/>
    </source>
</evidence>
<feature type="transmembrane region" description="Helical" evidence="8">
    <location>
        <begin position="303"/>
        <end position="325"/>
    </location>
</feature>
<comment type="similarity">
    <text evidence="2">Belongs to the glycosyltransferase 2 family.</text>
</comment>
<dbReference type="GO" id="GO:0009247">
    <property type="term" value="P:glycolipid biosynthetic process"/>
    <property type="evidence" value="ECO:0007669"/>
    <property type="project" value="TreeGrafter"/>
</dbReference>
<comment type="subcellular location">
    <subcellularLocation>
        <location evidence="1">Membrane</location>
        <topology evidence="1">Multi-pass membrane protein</topology>
    </subcellularLocation>
</comment>
<protein>
    <submittedName>
        <fullName evidence="11">Dolichol-phosphate mannosyltransferase</fullName>
        <ecNumber evidence="11">2.4.1.83</ecNumber>
    </submittedName>
</protein>
<keyword evidence="4 11" id="KW-0808">Transferase</keyword>
<evidence type="ECO:0000259" key="10">
    <source>
        <dbReference type="Pfam" id="PF04138"/>
    </source>
</evidence>
<evidence type="ECO:0000259" key="9">
    <source>
        <dbReference type="Pfam" id="PF00535"/>
    </source>
</evidence>
<comment type="caution">
    <text evidence="11">The sequence shown here is derived from an EMBL/GenBank/DDBJ whole genome shotgun (WGS) entry which is preliminary data.</text>
</comment>
<dbReference type="CDD" id="cd06442">
    <property type="entry name" value="DPM1_like"/>
    <property type="match status" value="1"/>
</dbReference>
<keyword evidence="5 8" id="KW-0812">Transmembrane</keyword>
<evidence type="ECO:0000313" key="11">
    <source>
        <dbReference type="EMBL" id="MBB5577254.1"/>
    </source>
</evidence>
<feature type="domain" description="GtrA/DPMS transmembrane" evidence="10">
    <location>
        <begin position="278"/>
        <end position="393"/>
    </location>
</feature>
<dbReference type="InterPro" id="IPR001173">
    <property type="entry name" value="Glyco_trans_2-like"/>
</dbReference>
<dbReference type="Pfam" id="PF04138">
    <property type="entry name" value="GtrA_DPMS_TM"/>
    <property type="match status" value="1"/>
</dbReference>
<feature type="transmembrane region" description="Helical" evidence="8">
    <location>
        <begin position="275"/>
        <end position="297"/>
    </location>
</feature>
<evidence type="ECO:0000256" key="8">
    <source>
        <dbReference type="SAM" id="Phobius"/>
    </source>
</evidence>
<evidence type="ECO:0000256" key="3">
    <source>
        <dbReference type="ARBA" id="ARBA00022676"/>
    </source>
</evidence>
<dbReference type="InterPro" id="IPR007267">
    <property type="entry name" value="GtrA_DPMS_TM"/>
</dbReference>
<dbReference type="EMBL" id="JACHBI010000018">
    <property type="protein sequence ID" value="MBB5577254.1"/>
    <property type="molecule type" value="Genomic_DNA"/>
</dbReference>
<evidence type="ECO:0000256" key="4">
    <source>
        <dbReference type="ARBA" id="ARBA00022679"/>
    </source>
</evidence>
<dbReference type="AlphaFoldDB" id="A0A7W8XXK9"/>
<evidence type="ECO:0000256" key="6">
    <source>
        <dbReference type="ARBA" id="ARBA00022989"/>
    </source>
</evidence>
<evidence type="ECO:0000313" key="12">
    <source>
        <dbReference type="Proteomes" id="UP000549882"/>
    </source>
</evidence>
<evidence type="ECO:0000256" key="1">
    <source>
        <dbReference type="ARBA" id="ARBA00004141"/>
    </source>
</evidence>
<dbReference type="SUPFAM" id="SSF53448">
    <property type="entry name" value="Nucleotide-diphospho-sugar transferases"/>
    <property type="match status" value="1"/>
</dbReference>
<feature type="transmembrane region" description="Helical" evidence="8">
    <location>
        <begin position="337"/>
        <end position="363"/>
    </location>
</feature>
<keyword evidence="6 8" id="KW-1133">Transmembrane helix</keyword>